<sequence>MDVLKYKDYEGTAELDMERKVCRGKILFIDDLVTYEADTPAKLQYEFEAAVDDYIETCSSLGREPQKPLRGQFNVRIPPAMHKDAVLRALTDKVKLNDVVVSALSAFLYANADVNHNILVTVNLPQESMDTLVSTLSTQSPQQWRTKTMGTSNYAQ</sequence>
<evidence type="ECO:0000313" key="2">
    <source>
        <dbReference type="Proteomes" id="UP000064243"/>
    </source>
</evidence>
<dbReference type="RefSeq" id="WP_059759249.1">
    <property type="nucleotide sequence ID" value="NZ_LDUG01000061.1"/>
</dbReference>
<dbReference type="Proteomes" id="UP000064243">
    <property type="component" value="Unassembled WGS sequence"/>
</dbReference>
<dbReference type="InterPro" id="IPR035069">
    <property type="entry name" value="TTHA1013/TTHA0281-like"/>
</dbReference>
<accession>A0A106BF30</accession>
<evidence type="ECO:0008006" key="3">
    <source>
        <dbReference type="Google" id="ProtNLM"/>
    </source>
</evidence>
<dbReference type="SUPFAM" id="SSF143100">
    <property type="entry name" value="TTHA1013/TTHA0281-like"/>
    <property type="match status" value="1"/>
</dbReference>
<reference evidence="1 2" key="1">
    <citation type="journal article" date="2015" name="Appl. Environ. Microbiol.">
        <title>Aerobic and Anaerobic Thiosulfate Oxidation by a Cold-Adapted, Subglacial Chemoautotroph.</title>
        <authorList>
            <person name="Harrold Z.R."/>
            <person name="Skidmore M.L."/>
            <person name="Hamilton T.L."/>
            <person name="Desch L."/>
            <person name="Amada K."/>
            <person name="van Gelder W."/>
            <person name="Glover K."/>
            <person name="Roden E.E."/>
            <person name="Boyd E.S."/>
        </authorList>
    </citation>
    <scope>NUCLEOTIDE SEQUENCE [LARGE SCALE GENOMIC DNA]</scope>
    <source>
        <strain evidence="1 2">RG</strain>
    </source>
</reference>
<keyword evidence="2" id="KW-1185">Reference proteome</keyword>
<dbReference type="AlphaFoldDB" id="A0A106BF30"/>
<gene>
    <name evidence="1" type="ORF">ABW22_16050</name>
</gene>
<dbReference type="Pfam" id="PF05534">
    <property type="entry name" value="HicB"/>
    <property type="match status" value="1"/>
</dbReference>
<protein>
    <recommendedName>
        <fullName evidence="3">Toxin-antitoxin system HicB family antitoxin</fullName>
    </recommendedName>
</protein>
<dbReference type="PATRIC" id="fig|36861.3.peg.3164"/>
<dbReference type="InterPro" id="IPR008651">
    <property type="entry name" value="Uncharacterised_HicB"/>
</dbReference>
<evidence type="ECO:0000313" key="1">
    <source>
        <dbReference type="EMBL" id="KVW91310.1"/>
    </source>
</evidence>
<name>A0A106BF30_THIDE</name>
<comment type="caution">
    <text evidence="1">The sequence shown here is derived from an EMBL/GenBank/DDBJ whole genome shotgun (WGS) entry which is preliminary data.</text>
</comment>
<proteinExistence type="predicted"/>
<dbReference type="EMBL" id="LDUG01000061">
    <property type="protein sequence ID" value="KVW91310.1"/>
    <property type="molecule type" value="Genomic_DNA"/>
</dbReference>
<dbReference type="OrthoDB" id="5297106at2"/>
<organism evidence="1 2">
    <name type="scientific">Thiobacillus denitrificans</name>
    <dbReference type="NCBI Taxonomy" id="36861"/>
    <lineage>
        <taxon>Bacteria</taxon>
        <taxon>Pseudomonadati</taxon>
        <taxon>Pseudomonadota</taxon>
        <taxon>Betaproteobacteria</taxon>
        <taxon>Nitrosomonadales</taxon>
        <taxon>Thiobacillaceae</taxon>
        <taxon>Thiobacillus</taxon>
    </lineage>
</organism>